<dbReference type="RefSeq" id="WP_198099745.1">
    <property type="nucleotide sequence ID" value="NZ_JAEDAL010000001.1"/>
</dbReference>
<organism evidence="1 2">
    <name type="scientific">Inhella gelatinilytica</name>
    <dbReference type="NCBI Taxonomy" id="2795030"/>
    <lineage>
        <taxon>Bacteria</taxon>
        <taxon>Pseudomonadati</taxon>
        <taxon>Pseudomonadota</taxon>
        <taxon>Betaproteobacteria</taxon>
        <taxon>Burkholderiales</taxon>
        <taxon>Sphaerotilaceae</taxon>
        <taxon>Inhella</taxon>
    </lineage>
</organism>
<evidence type="ECO:0000313" key="1">
    <source>
        <dbReference type="EMBL" id="MBH9552176.1"/>
    </source>
</evidence>
<reference evidence="1" key="1">
    <citation type="submission" date="2020-12" db="EMBL/GenBank/DDBJ databases">
        <title>The genome sequence of Inhella sp. 4Y17.</title>
        <authorList>
            <person name="Liu Y."/>
        </authorList>
    </citation>
    <scope>NUCLEOTIDE SEQUENCE</scope>
    <source>
        <strain evidence="1">4Y10</strain>
    </source>
</reference>
<evidence type="ECO:0000313" key="2">
    <source>
        <dbReference type="Proteomes" id="UP000620139"/>
    </source>
</evidence>
<protein>
    <submittedName>
        <fullName evidence="1">Uncharacterized protein</fullName>
    </submittedName>
</protein>
<dbReference type="AlphaFoldDB" id="A0A931IV84"/>
<dbReference type="Proteomes" id="UP000620139">
    <property type="component" value="Unassembled WGS sequence"/>
</dbReference>
<comment type="caution">
    <text evidence="1">The sequence shown here is derived from an EMBL/GenBank/DDBJ whole genome shotgun (WGS) entry which is preliminary data.</text>
</comment>
<proteinExistence type="predicted"/>
<name>A0A931IV84_9BURK</name>
<gene>
    <name evidence="1" type="ORF">I7X43_04855</name>
</gene>
<keyword evidence="2" id="KW-1185">Reference proteome</keyword>
<dbReference type="EMBL" id="JAEDAL010000001">
    <property type="protein sequence ID" value="MBH9552176.1"/>
    <property type="molecule type" value="Genomic_DNA"/>
</dbReference>
<accession>A0A931IV84</accession>
<sequence length="281" mass="31064">MRRRTCLGAGAIPLVAQAGAERGRILVPHDVRLDFDRFVAGRAMADLHQYDGPHARRDVVELVLLMQALELGGWGPRPELVSVPTVPRLVRELALGQGVVSGTTYWKTDVDEPAAFHFSRPMVQDGEFVAGLYTLATRADVLSVRERGDLRALRFVSNRHWRVDWATLQALGVTQVAHADQWEAMPRMIRAGRADVVLAPFQPGTDMGLTVGGVSLVPVPGVKVALRGTRHYLIPKAHPQAHRCNEVLEVGLRGLQDQGVVRRAYQQSGFFNPQVANWRVL</sequence>